<dbReference type="Proteomes" id="UP000236333">
    <property type="component" value="Unassembled WGS sequence"/>
</dbReference>
<feature type="compositionally biased region" description="Low complexity" evidence="1">
    <location>
        <begin position="10"/>
        <end position="25"/>
    </location>
</feature>
<keyword evidence="2" id="KW-0472">Membrane</keyword>
<keyword evidence="4" id="KW-1185">Reference proteome</keyword>
<keyword evidence="2" id="KW-0812">Transmembrane</keyword>
<dbReference type="OrthoDB" id="541832at2759"/>
<accession>A0A2J8A4Q4</accession>
<proteinExistence type="predicted"/>
<evidence type="ECO:0000313" key="4">
    <source>
        <dbReference type="Proteomes" id="UP000236333"/>
    </source>
</evidence>
<feature type="transmembrane region" description="Helical" evidence="2">
    <location>
        <begin position="122"/>
        <end position="139"/>
    </location>
</feature>
<reference evidence="3 4" key="1">
    <citation type="journal article" date="2017" name="Mol. Biol. Evol.">
        <title>The 4-celled Tetrabaena socialis nuclear genome reveals the essential components for genetic control of cell number at the origin of multicellularity in the volvocine lineage.</title>
        <authorList>
            <person name="Featherston J."/>
            <person name="Arakaki Y."/>
            <person name="Hanschen E.R."/>
            <person name="Ferris P.J."/>
            <person name="Michod R.E."/>
            <person name="Olson B.J.S.C."/>
            <person name="Nozaki H."/>
            <person name="Durand P.M."/>
        </authorList>
    </citation>
    <scope>NUCLEOTIDE SEQUENCE [LARGE SCALE GENOMIC DNA]</scope>
    <source>
        <strain evidence="3 4">NIES-571</strain>
    </source>
</reference>
<gene>
    <name evidence="3" type="ORF">TSOC_006066</name>
</gene>
<protein>
    <submittedName>
        <fullName evidence="3">Uncharacterized protein</fullName>
    </submittedName>
</protein>
<feature type="region of interest" description="Disordered" evidence="1">
    <location>
        <begin position="10"/>
        <end position="64"/>
    </location>
</feature>
<sequence length="149" mass="15592">MQTAILRRQAALSGSAHRSARAAASPQLHRPAARSQCACRAAPPDAAPAEPPAPAPAATPVPKTTGELAKEALMQIVVSDKATTAKDVLGEGTLASLKQALGEERASTFIGALDGLLANRRMATFLFALFDIALIWVLIKGFRSTVLHE</sequence>
<organism evidence="3 4">
    <name type="scientific">Tetrabaena socialis</name>
    <dbReference type="NCBI Taxonomy" id="47790"/>
    <lineage>
        <taxon>Eukaryota</taxon>
        <taxon>Viridiplantae</taxon>
        <taxon>Chlorophyta</taxon>
        <taxon>core chlorophytes</taxon>
        <taxon>Chlorophyceae</taxon>
        <taxon>CS clade</taxon>
        <taxon>Chlamydomonadales</taxon>
        <taxon>Tetrabaenaceae</taxon>
        <taxon>Tetrabaena</taxon>
    </lineage>
</organism>
<evidence type="ECO:0000256" key="1">
    <source>
        <dbReference type="SAM" id="MobiDB-lite"/>
    </source>
</evidence>
<dbReference type="AlphaFoldDB" id="A0A2J8A4Q4"/>
<evidence type="ECO:0000256" key="2">
    <source>
        <dbReference type="SAM" id="Phobius"/>
    </source>
</evidence>
<evidence type="ECO:0000313" key="3">
    <source>
        <dbReference type="EMBL" id="PNH07483.1"/>
    </source>
</evidence>
<feature type="compositionally biased region" description="Pro residues" evidence="1">
    <location>
        <begin position="45"/>
        <end position="59"/>
    </location>
</feature>
<name>A0A2J8A4Q4_9CHLO</name>
<dbReference type="EMBL" id="PGGS01000178">
    <property type="protein sequence ID" value="PNH07483.1"/>
    <property type="molecule type" value="Genomic_DNA"/>
</dbReference>
<keyword evidence="2" id="KW-1133">Transmembrane helix</keyword>
<comment type="caution">
    <text evidence="3">The sequence shown here is derived from an EMBL/GenBank/DDBJ whole genome shotgun (WGS) entry which is preliminary data.</text>
</comment>